<feature type="short sequence motif" description="Histidine triad motif" evidence="2 3">
    <location>
        <begin position="90"/>
        <end position="94"/>
    </location>
</feature>
<feature type="active site" description="Tele-AMP-histidine intermediate" evidence="1">
    <location>
        <position position="92"/>
    </location>
</feature>
<dbReference type="SUPFAM" id="SSF54197">
    <property type="entry name" value="HIT-like"/>
    <property type="match status" value="1"/>
</dbReference>
<dbReference type="InterPro" id="IPR036265">
    <property type="entry name" value="HIT-like_sf"/>
</dbReference>
<dbReference type="PANTHER" id="PTHR46648">
    <property type="entry name" value="HIT FAMILY PROTEIN 1"/>
    <property type="match status" value="1"/>
</dbReference>
<dbReference type="AlphaFoldDB" id="A0A086IZK7"/>
<dbReference type="HOGENOM" id="CLU_056776_3_0_1"/>
<evidence type="ECO:0000256" key="1">
    <source>
        <dbReference type="PIRSR" id="PIRSR601310-1"/>
    </source>
</evidence>
<keyword evidence="6" id="KW-1185">Reference proteome</keyword>
<evidence type="ECO:0000313" key="5">
    <source>
        <dbReference type="EMBL" id="KFG25325.1"/>
    </source>
</evidence>
<organism evidence="5 6">
    <name type="scientific">Nematocida ausubeli (strain ATCC PRA-371 / ERTm2)</name>
    <name type="common">Nematode killer fungus</name>
    <dbReference type="NCBI Taxonomy" id="1913371"/>
    <lineage>
        <taxon>Eukaryota</taxon>
        <taxon>Fungi</taxon>
        <taxon>Fungi incertae sedis</taxon>
        <taxon>Microsporidia</taxon>
        <taxon>Nematocida</taxon>
    </lineage>
</organism>
<protein>
    <recommendedName>
        <fullName evidence="4">HIT domain-containing protein</fullName>
    </recommendedName>
</protein>
<feature type="domain" description="HIT" evidence="4">
    <location>
        <begin position="5"/>
        <end position="110"/>
    </location>
</feature>
<dbReference type="Pfam" id="PF01230">
    <property type="entry name" value="HIT"/>
    <property type="match status" value="1"/>
</dbReference>
<dbReference type="Proteomes" id="UP000054524">
    <property type="component" value="Unassembled WGS sequence"/>
</dbReference>
<dbReference type="InterPro" id="IPR001310">
    <property type="entry name" value="Histidine_triad_HIT"/>
</dbReference>
<dbReference type="InterPro" id="IPR011146">
    <property type="entry name" value="HIT-like"/>
</dbReference>
<dbReference type="RefSeq" id="XP_052903880.1">
    <property type="nucleotide sequence ID" value="XM_053049709.1"/>
</dbReference>
<gene>
    <name evidence="5" type="ORF">NESG_02097</name>
</gene>
<dbReference type="GeneID" id="77677070"/>
<proteinExistence type="predicted"/>
<dbReference type="GO" id="GO:0003824">
    <property type="term" value="F:catalytic activity"/>
    <property type="evidence" value="ECO:0007669"/>
    <property type="project" value="InterPro"/>
</dbReference>
<comment type="caution">
    <text evidence="5">The sequence shown here is derived from an EMBL/GenBank/DDBJ whole genome shotgun (WGS) entry which is preliminary data.</text>
</comment>
<dbReference type="PANTHER" id="PTHR46648:SF1">
    <property type="entry name" value="ADENOSINE 5'-MONOPHOSPHORAMIDASE HNT1"/>
    <property type="match status" value="1"/>
</dbReference>
<accession>A0A086IZK7</accession>
<evidence type="ECO:0000313" key="6">
    <source>
        <dbReference type="Proteomes" id="UP000054524"/>
    </source>
</evidence>
<reference evidence="5 6" key="1">
    <citation type="journal article" date="2014" name="Genome Announc.">
        <title>Genome Sequence of the Microsporidian Species Nematocida sp1 Strain ERTm6 (ATCC PRA-372).</title>
        <authorList>
            <person name="Bakowski M.A."/>
            <person name="Priest M."/>
            <person name="Young S."/>
            <person name="Cuomo C.A."/>
            <person name="Troemel E.R."/>
        </authorList>
    </citation>
    <scope>NUCLEOTIDE SEQUENCE [LARGE SCALE GENOMIC DNA]</scope>
    <source>
        <strain evidence="5 6">ERTm6</strain>
    </source>
</reference>
<name>A0A086IZK7_NEMA1</name>
<evidence type="ECO:0000259" key="4">
    <source>
        <dbReference type="PROSITE" id="PS51084"/>
    </source>
</evidence>
<evidence type="ECO:0000256" key="2">
    <source>
        <dbReference type="PIRSR" id="PIRSR601310-3"/>
    </source>
</evidence>
<evidence type="ECO:0000256" key="3">
    <source>
        <dbReference type="PROSITE-ProRule" id="PRU00464"/>
    </source>
</evidence>
<dbReference type="PROSITE" id="PS51084">
    <property type="entry name" value="HIT_2"/>
    <property type="match status" value="1"/>
</dbReference>
<dbReference type="GO" id="GO:0009117">
    <property type="term" value="P:nucleotide metabolic process"/>
    <property type="evidence" value="ECO:0007669"/>
    <property type="project" value="TreeGrafter"/>
</dbReference>
<dbReference type="EMBL" id="AKIJ01000005">
    <property type="protein sequence ID" value="KFG25325.1"/>
    <property type="molecule type" value="Genomic_DNA"/>
</dbReference>
<dbReference type="Gene3D" id="3.30.428.10">
    <property type="entry name" value="HIT-like"/>
    <property type="match status" value="1"/>
</dbReference>
<sequence length="137" mass="15650">MEKCLFCRIIQGEFGDILCETQEHIVIADINPITTGHLLVIPKYHAEQLDILPDAYLQGGLVLIKKIVLQLGLKKYNILQNNGHHQSVHHVHYHIIPYDEETQEGIDINFTVSARGKESLPGVIEEYKKKLQEISEK</sequence>